<dbReference type="EMBL" id="BMNB01000036">
    <property type="protein sequence ID" value="GGM62136.1"/>
    <property type="molecule type" value="Genomic_DNA"/>
</dbReference>
<protein>
    <recommendedName>
        <fullName evidence="1">DUF6036 domain-containing protein</fullName>
    </recommendedName>
</protein>
<accession>A0A917X2J0</accession>
<name>A0A917X2J0_9ACTN</name>
<comment type="caution">
    <text evidence="2">The sequence shown here is derived from an EMBL/GenBank/DDBJ whole genome shotgun (WGS) entry which is preliminary data.</text>
</comment>
<keyword evidence="3" id="KW-1185">Reference proteome</keyword>
<dbReference type="Proteomes" id="UP000608890">
    <property type="component" value="Unassembled WGS sequence"/>
</dbReference>
<proteinExistence type="predicted"/>
<dbReference type="AlphaFoldDB" id="A0A917X2J0"/>
<feature type="domain" description="DUF6036" evidence="1">
    <location>
        <begin position="24"/>
        <end position="141"/>
    </location>
</feature>
<evidence type="ECO:0000313" key="2">
    <source>
        <dbReference type="EMBL" id="GGM62136.1"/>
    </source>
</evidence>
<reference evidence="2" key="1">
    <citation type="journal article" date="2014" name="Int. J. Syst. Evol. Microbiol.">
        <title>Complete genome sequence of Corynebacterium casei LMG S-19264T (=DSM 44701T), isolated from a smear-ripened cheese.</title>
        <authorList>
            <consortium name="US DOE Joint Genome Institute (JGI-PGF)"/>
            <person name="Walter F."/>
            <person name="Albersmeier A."/>
            <person name="Kalinowski J."/>
            <person name="Ruckert C."/>
        </authorList>
    </citation>
    <scope>NUCLEOTIDE SEQUENCE</scope>
    <source>
        <strain evidence="2">CGMCC 4.7312</strain>
    </source>
</reference>
<dbReference type="Pfam" id="PF19502">
    <property type="entry name" value="DUF6036"/>
    <property type="match status" value="1"/>
</dbReference>
<evidence type="ECO:0000313" key="3">
    <source>
        <dbReference type="Proteomes" id="UP000608890"/>
    </source>
</evidence>
<reference evidence="2" key="2">
    <citation type="submission" date="2020-09" db="EMBL/GenBank/DDBJ databases">
        <authorList>
            <person name="Sun Q."/>
            <person name="Zhou Y."/>
        </authorList>
    </citation>
    <scope>NUCLEOTIDE SEQUENCE</scope>
    <source>
        <strain evidence="2">CGMCC 4.7312</strain>
    </source>
</reference>
<organism evidence="2 3">
    <name type="scientific">Micromonospora sonchi</name>
    <dbReference type="NCBI Taxonomy" id="1763543"/>
    <lineage>
        <taxon>Bacteria</taxon>
        <taxon>Bacillati</taxon>
        <taxon>Actinomycetota</taxon>
        <taxon>Actinomycetes</taxon>
        <taxon>Micromonosporales</taxon>
        <taxon>Micromonosporaceae</taxon>
        <taxon>Micromonospora</taxon>
    </lineage>
</organism>
<sequence>MGPGGVKRAELEHVLRSTGRIVEDRNVLIIGSQSVLATIPESDLPLEATASMEVDVAFFDDPDDQKADQVDAFIGEFSPFHETYGYYAQGVSVSTAVLPDGWRDRLVLVESDNTQPGRGHALDPHDCVVSKLVAGREKDTKFADALLRAGLVKPNVVAERIELLVDVHPLVMKRLRDWIAAYLPKPDVG</sequence>
<gene>
    <name evidence="2" type="ORF">GCM10011608_54070</name>
</gene>
<evidence type="ECO:0000259" key="1">
    <source>
        <dbReference type="Pfam" id="PF19502"/>
    </source>
</evidence>
<dbReference type="InterPro" id="IPR045792">
    <property type="entry name" value="DUF6036"/>
</dbReference>